<dbReference type="Gene3D" id="3.90.1150.80">
    <property type="match status" value="1"/>
</dbReference>
<evidence type="ECO:0000259" key="2">
    <source>
        <dbReference type="Pfam" id="PF12539"/>
    </source>
</evidence>
<dbReference type="FunFam" id="3.90.1150.80:FF:000001">
    <property type="entry name" value="Chromosome segregation protein (Pcs1)"/>
    <property type="match status" value="1"/>
</dbReference>
<dbReference type="PANTHER" id="PTHR28006:SF1">
    <property type="entry name" value="MONOPOLIN COMPLEX SUBUNIT CSM1"/>
    <property type="match status" value="1"/>
</dbReference>
<dbReference type="GO" id="GO:1990644">
    <property type="term" value="F:microtubule site clamp"/>
    <property type="evidence" value="ECO:0007669"/>
    <property type="project" value="TreeGrafter"/>
</dbReference>
<dbReference type="InterPro" id="IPR020981">
    <property type="entry name" value="Csm1/Pcs1_C"/>
</dbReference>
<keyword evidence="4" id="KW-1185">Reference proteome</keyword>
<dbReference type="GO" id="GO:0005730">
    <property type="term" value="C:nucleolus"/>
    <property type="evidence" value="ECO:0007669"/>
    <property type="project" value="TreeGrafter"/>
</dbReference>
<name>R8BQ63_PHAM7</name>
<accession>R8BQ63</accession>
<dbReference type="HOGENOM" id="CLU_029214_0_0_1"/>
<evidence type="ECO:0000256" key="1">
    <source>
        <dbReference type="SAM" id="Coils"/>
    </source>
</evidence>
<feature type="coiled-coil region" evidence="1">
    <location>
        <begin position="31"/>
        <end position="110"/>
    </location>
</feature>
<dbReference type="GO" id="GO:0045144">
    <property type="term" value="P:meiotic sister chromatid segregation"/>
    <property type="evidence" value="ECO:0007669"/>
    <property type="project" value="TreeGrafter"/>
</dbReference>
<sequence>MTKKYESLEMKYRDLRDVAVREAERNFDRLKKQGEERAQTANQLIANLKSEVTAQKELAKEGASFKKQFEASEAKIDNLQARITELTTALSESKNEMKTLSAKLSAARATEAANAKVPGSAMKNGTGGSRAAASSETVHSTQLAQLKEDLYGDLTGLIVRGVKRDGPEDTFDCIQTGRGRTLHFKLAIANENSSEGYDDAQFMYMPQLDPKRDEDLIEMLPDYLVEEISFPRLHAAKFYSRVQKALTERLD</sequence>
<keyword evidence="1" id="KW-0175">Coiled coil</keyword>
<dbReference type="GO" id="GO:0051315">
    <property type="term" value="P:attachment of mitotic spindle microtubules to kinetochore"/>
    <property type="evidence" value="ECO:0007669"/>
    <property type="project" value="TreeGrafter"/>
</dbReference>
<dbReference type="CDD" id="cd23787">
    <property type="entry name" value="RWD_CSM1"/>
    <property type="match status" value="1"/>
</dbReference>
<reference evidence="4" key="1">
    <citation type="journal article" date="2013" name="Genome Announc.">
        <title>Draft genome sequence of the ascomycete Phaeoacremonium aleophilum strain UCR-PA7, a causal agent of the esca disease complex in grapevines.</title>
        <authorList>
            <person name="Blanco-Ulate B."/>
            <person name="Rolshausen P."/>
            <person name="Cantu D."/>
        </authorList>
    </citation>
    <scope>NUCLEOTIDE SEQUENCE [LARGE SCALE GENOMIC DNA]</scope>
    <source>
        <strain evidence="4">UCR-PA7</strain>
    </source>
</reference>
<proteinExistence type="predicted"/>
<dbReference type="KEGG" id="tmn:UCRPA7_2973"/>
<gene>
    <name evidence="3" type="ORF">UCRPA7_2973</name>
</gene>
<evidence type="ECO:0000313" key="4">
    <source>
        <dbReference type="Proteomes" id="UP000014074"/>
    </source>
</evidence>
<dbReference type="PANTHER" id="PTHR28006">
    <property type="entry name" value="MONOPOLIN COMPLEX SUBUNIT CSM1"/>
    <property type="match status" value="1"/>
</dbReference>
<dbReference type="OrthoDB" id="2431049at2759"/>
<dbReference type="Pfam" id="PF12539">
    <property type="entry name" value="Csm1"/>
    <property type="match status" value="1"/>
</dbReference>
<dbReference type="eggNOG" id="ENOG502SC4G">
    <property type="taxonomic scope" value="Eukaryota"/>
</dbReference>
<feature type="domain" description="Monopolin complex subunit Csm1/Pcs1 C-terminal" evidence="2">
    <location>
        <begin position="145"/>
        <end position="232"/>
    </location>
</feature>
<dbReference type="GeneID" id="19323275"/>
<dbReference type="EMBL" id="KB932993">
    <property type="protein sequence ID" value="EOO01420.1"/>
    <property type="molecule type" value="Genomic_DNA"/>
</dbReference>
<dbReference type="GO" id="GO:0034506">
    <property type="term" value="C:chromosome, centromeric core domain"/>
    <property type="evidence" value="ECO:0007669"/>
    <property type="project" value="TreeGrafter"/>
</dbReference>
<dbReference type="RefSeq" id="XP_007913736.1">
    <property type="nucleotide sequence ID" value="XM_007915545.1"/>
</dbReference>
<protein>
    <submittedName>
        <fullName evidence="3">Putative chromosome segregation protein</fullName>
    </submittedName>
</protein>
<dbReference type="AlphaFoldDB" id="R8BQ63"/>
<organism evidence="3 4">
    <name type="scientific">Phaeoacremonium minimum (strain UCR-PA7)</name>
    <name type="common">Esca disease fungus</name>
    <name type="synonym">Togninia minima</name>
    <dbReference type="NCBI Taxonomy" id="1286976"/>
    <lineage>
        <taxon>Eukaryota</taxon>
        <taxon>Fungi</taxon>
        <taxon>Dikarya</taxon>
        <taxon>Ascomycota</taxon>
        <taxon>Pezizomycotina</taxon>
        <taxon>Sordariomycetes</taxon>
        <taxon>Sordariomycetidae</taxon>
        <taxon>Togniniales</taxon>
        <taxon>Togniniaceae</taxon>
        <taxon>Phaeoacremonium</taxon>
    </lineage>
</organism>
<dbReference type="InterPro" id="IPR040349">
    <property type="entry name" value="Csm1/Pcs1"/>
</dbReference>
<evidence type="ECO:0000313" key="3">
    <source>
        <dbReference type="EMBL" id="EOO01420.1"/>
    </source>
</evidence>
<dbReference type="InterPro" id="IPR038608">
    <property type="entry name" value="Csm1/Pcs1_C_sf"/>
</dbReference>
<dbReference type="GO" id="GO:0033551">
    <property type="term" value="C:monopolin complex"/>
    <property type="evidence" value="ECO:0007669"/>
    <property type="project" value="InterPro"/>
</dbReference>
<dbReference type="GO" id="GO:0072686">
    <property type="term" value="C:mitotic spindle"/>
    <property type="evidence" value="ECO:0007669"/>
    <property type="project" value="TreeGrafter"/>
</dbReference>
<dbReference type="Proteomes" id="UP000014074">
    <property type="component" value="Unassembled WGS sequence"/>
</dbReference>